<dbReference type="PANTHER" id="PTHR43592">
    <property type="entry name" value="CAAX AMINO TERMINAL PROTEASE"/>
    <property type="match status" value="1"/>
</dbReference>
<keyword evidence="3" id="KW-0378">Hydrolase</keyword>
<dbReference type="PANTHER" id="PTHR43592:SF15">
    <property type="entry name" value="CAAX AMINO TERMINAL PROTEASE FAMILY PROTEIN"/>
    <property type="match status" value="1"/>
</dbReference>
<dbReference type="Proteomes" id="UP000247792">
    <property type="component" value="Unassembled WGS sequence"/>
</dbReference>
<dbReference type="GO" id="GO:0006508">
    <property type="term" value="P:proteolysis"/>
    <property type="evidence" value="ECO:0007669"/>
    <property type="project" value="UniProtKB-KW"/>
</dbReference>
<proteinExistence type="predicted"/>
<dbReference type="EMBL" id="QJKB01000005">
    <property type="protein sequence ID" value="PXX42442.1"/>
    <property type="molecule type" value="Genomic_DNA"/>
</dbReference>
<protein>
    <submittedName>
        <fullName evidence="3">CAAX prenyl protease-like protein</fullName>
    </submittedName>
</protein>
<dbReference type="GO" id="GO:0080120">
    <property type="term" value="P:CAAX-box protein maturation"/>
    <property type="evidence" value="ECO:0007669"/>
    <property type="project" value="UniProtKB-ARBA"/>
</dbReference>
<name>A0A318J5L7_9BURK</name>
<keyword evidence="4" id="KW-1185">Reference proteome</keyword>
<evidence type="ECO:0000313" key="3">
    <source>
        <dbReference type="EMBL" id="PXX42442.1"/>
    </source>
</evidence>
<sequence>MKTLVRNFLANVFLTLAFAIMLGLIAVLSELDEKATNSLLVVAVSMTFVTYYIFCEKDLHVKTGAYPVFRYAEGDSRWPELVYPVLMFAVIVLVLYWNNVISFQQTYAIHYQSLLLTLGAAAAEEIFFRGYVLAGLKKYMRLEWAILISSALFSLAHHSGNIVNLQYAHHFMFAVAMAAVTVKYRSLLCAIVFHFISNYSIGVRMDYFSEAYNGQGFFQFHDRAASIFYLQVCIAVFLVLSCWIAKNYYATLKLKP</sequence>
<keyword evidence="1" id="KW-0472">Membrane</keyword>
<feature type="transmembrane region" description="Helical" evidence="1">
    <location>
        <begin position="81"/>
        <end position="97"/>
    </location>
</feature>
<keyword evidence="1" id="KW-1133">Transmembrane helix</keyword>
<evidence type="ECO:0000313" key="4">
    <source>
        <dbReference type="Proteomes" id="UP000247792"/>
    </source>
</evidence>
<feature type="transmembrane region" description="Helical" evidence="1">
    <location>
        <begin position="187"/>
        <end position="207"/>
    </location>
</feature>
<dbReference type="AlphaFoldDB" id="A0A318J5L7"/>
<feature type="domain" description="CAAX prenyl protease 2/Lysostaphin resistance protein A-like" evidence="2">
    <location>
        <begin position="112"/>
        <end position="199"/>
    </location>
</feature>
<keyword evidence="1" id="KW-0812">Transmembrane</keyword>
<dbReference type="Pfam" id="PF02517">
    <property type="entry name" value="Rce1-like"/>
    <property type="match status" value="1"/>
</dbReference>
<organism evidence="3 4">
    <name type="scientific">Undibacterium pigrum</name>
    <dbReference type="NCBI Taxonomy" id="401470"/>
    <lineage>
        <taxon>Bacteria</taxon>
        <taxon>Pseudomonadati</taxon>
        <taxon>Pseudomonadota</taxon>
        <taxon>Betaproteobacteria</taxon>
        <taxon>Burkholderiales</taxon>
        <taxon>Oxalobacteraceae</taxon>
        <taxon>Undibacterium</taxon>
    </lineage>
</organism>
<evidence type="ECO:0000256" key="1">
    <source>
        <dbReference type="SAM" id="Phobius"/>
    </source>
</evidence>
<gene>
    <name evidence="3" type="ORF">DFR42_105100</name>
</gene>
<reference evidence="3 4" key="1">
    <citation type="submission" date="2018-05" db="EMBL/GenBank/DDBJ databases">
        <title>Genomic Encyclopedia of Type Strains, Phase IV (KMG-IV): sequencing the most valuable type-strain genomes for metagenomic binning, comparative biology and taxonomic classification.</title>
        <authorList>
            <person name="Goeker M."/>
        </authorList>
    </citation>
    <scope>NUCLEOTIDE SEQUENCE [LARGE SCALE GENOMIC DNA]</scope>
    <source>
        <strain evidence="3 4">DSM 19792</strain>
    </source>
</reference>
<dbReference type="OrthoDB" id="7310853at2"/>
<feature type="transmembrane region" description="Helical" evidence="1">
    <location>
        <begin position="7"/>
        <end position="29"/>
    </location>
</feature>
<dbReference type="InterPro" id="IPR003675">
    <property type="entry name" value="Rce1/LyrA-like_dom"/>
</dbReference>
<feature type="transmembrane region" description="Helical" evidence="1">
    <location>
        <begin position="139"/>
        <end position="156"/>
    </location>
</feature>
<feature type="transmembrane region" description="Helical" evidence="1">
    <location>
        <begin position="109"/>
        <end position="127"/>
    </location>
</feature>
<keyword evidence="3" id="KW-0645">Protease</keyword>
<feature type="transmembrane region" description="Helical" evidence="1">
    <location>
        <begin position="227"/>
        <end position="245"/>
    </location>
</feature>
<evidence type="ECO:0000259" key="2">
    <source>
        <dbReference type="Pfam" id="PF02517"/>
    </source>
</evidence>
<accession>A0A318J5L7</accession>
<dbReference type="GO" id="GO:0004175">
    <property type="term" value="F:endopeptidase activity"/>
    <property type="evidence" value="ECO:0007669"/>
    <property type="project" value="UniProtKB-ARBA"/>
</dbReference>
<comment type="caution">
    <text evidence="3">The sequence shown here is derived from an EMBL/GenBank/DDBJ whole genome shotgun (WGS) entry which is preliminary data.</text>
</comment>